<gene>
    <name evidence="2" type="ORF">LMS43_04180</name>
</gene>
<evidence type="ECO:0000313" key="3">
    <source>
        <dbReference type="Proteomes" id="UP001168613"/>
    </source>
</evidence>
<organism evidence="2 3">
    <name type="scientific">Alcaligenes endophyticus</name>
    <dbReference type="NCBI Taxonomy" id="1929088"/>
    <lineage>
        <taxon>Bacteria</taxon>
        <taxon>Pseudomonadati</taxon>
        <taxon>Pseudomonadota</taxon>
        <taxon>Betaproteobacteria</taxon>
        <taxon>Burkholderiales</taxon>
        <taxon>Alcaligenaceae</taxon>
        <taxon>Alcaligenes</taxon>
    </lineage>
</organism>
<proteinExistence type="predicted"/>
<dbReference type="Pfam" id="PF00196">
    <property type="entry name" value="GerE"/>
    <property type="match status" value="1"/>
</dbReference>
<dbReference type="PRINTS" id="PR00038">
    <property type="entry name" value="HTHLUXR"/>
</dbReference>
<dbReference type="PROSITE" id="PS50043">
    <property type="entry name" value="HTH_LUXR_2"/>
    <property type="match status" value="1"/>
</dbReference>
<name>A0ABT8EGT0_9BURK</name>
<feature type="domain" description="HTH luxR-type" evidence="1">
    <location>
        <begin position="297"/>
        <end position="361"/>
    </location>
</feature>
<protein>
    <submittedName>
        <fullName evidence="2">Helix-turn-helix transcriptional regulator</fullName>
    </submittedName>
</protein>
<dbReference type="RefSeq" id="WP_266122208.1">
    <property type="nucleotide sequence ID" value="NZ_JAJHNU010000001.1"/>
</dbReference>
<dbReference type="Gene3D" id="1.10.10.10">
    <property type="entry name" value="Winged helix-like DNA-binding domain superfamily/Winged helix DNA-binding domain"/>
    <property type="match status" value="1"/>
</dbReference>
<sequence>MGPSTTAAIHSANDTMVAAGEGVATWREAAAHAAKLMHADSACILWRDKHSREVIAAEFVDVPETALAAYNTYYADRDCLARKLSHTPAGTRFITNKVVSQHEVDDHEFVFDFLHPHGVQDLQGFVIYSDSRYVVSISFLREQILQQTADITLREKSLFFSIHQAFSSYSKRSQTELHHIATLLQPQTHCWLVVNEAGKLLQDSKRSFEQLNHGGSLHIHQQQLCHRLQTWQERLQSSMTSVLKTGLTELLLIPDDWGRSYRLHISVAPERYSYGFRQLLLLRLECRSVFEVPSAEVLREFFMLTPTEAQICHYVVAGLTLKDVAEVLNIAPETARKHLASIFKKTDCSRQSELQRLVASL</sequence>
<dbReference type="InterPro" id="IPR036388">
    <property type="entry name" value="WH-like_DNA-bd_sf"/>
</dbReference>
<evidence type="ECO:0000313" key="2">
    <source>
        <dbReference type="EMBL" id="MDN4120484.1"/>
    </source>
</evidence>
<dbReference type="SMART" id="SM00421">
    <property type="entry name" value="HTH_LUXR"/>
    <property type="match status" value="1"/>
</dbReference>
<keyword evidence="3" id="KW-1185">Reference proteome</keyword>
<dbReference type="InterPro" id="IPR016032">
    <property type="entry name" value="Sig_transdc_resp-reg_C-effctor"/>
</dbReference>
<dbReference type="InterPro" id="IPR000792">
    <property type="entry name" value="Tscrpt_reg_LuxR_C"/>
</dbReference>
<dbReference type="Proteomes" id="UP001168613">
    <property type="component" value="Unassembled WGS sequence"/>
</dbReference>
<dbReference type="SUPFAM" id="SSF46894">
    <property type="entry name" value="C-terminal effector domain of the bipartite response regulators"/>
    <property type="match status" value="1"/>
</dbReference>
<dbReference type="EMBL" id="JAJHNU010000001">
    <property type="protein sequence ID" value="MDN4120484.1"/>
    <property type="molecule type" value="Genomic_DNA"/>
</dbReference>
<evidence type="ECO:0000259" key="1">
    <source>
        <dbReference type="PROSITE" id="PS50043"/>
    </source>
</evidence>
<dbReference type="CDD" id="cd06170">
    <property type="entry name" value="LuxR_C_like"/>
    <property type="match status" value="1"/>
</dbReference>
<comment type="caution">
    <text evidence="2">The sequence shown here is derived from an EMBL/GenBank/DDBJ whole genome shotgun (WGS) entry which is preliminary data.</text>
</comment>
<reference evidence="2" key="1">
    <citation type="submission" date="2021-11" db="EMBL/GenBank/DDBJ databases">
        <title>Draft genome sequence of Alcaligenes endophyticus type strain CCUG 75668T.</title>
        <authorList>
            <person name="Salva-Serra F."/>
            <person name="Duran R.E."/>
            <person name="Seeger M."/>
            <person name="Moore E.R.B."/>
            <person name="Jaen-Luchoro D."/>
        </authorList>
    </citation>
    <scope>NUCLEOTIDE SEQUENCE</scope>
    <source>
        <strain evidence="2">CCUG 75668</strain>
    </source>
</reference>
<accession>A0ABT8EGT0</accession>